<keyword evidence="6" id="KW-1185">Reference proteome</keyword>
<dbReference type="InterPro" id="IPR036322">
    <property type="entry name" value="WD40_repeat_dom_sf"/>
</dbReference>
<dbReference type="InterPro" id="IPR059157">
    <property type="entry name" value="WDR36-Utp21_N"/>
</dbReference>
<reference evidence="5 6" key="1">
    <citation type="submission" date="2024-02" db="EMBL/GenBank/DDBJ databases">
        <authorList>
            <person name="Chen Y."/>
            <person name="Shah S."/>
            <person name="Dougan E. K."/>
            <person name="Thang M."/>
            <person name="Chan C."/>
        </authorList>
    </citation>
    <scope>NUCLEOTIDE SEQUENCE [LARGE SCALE GENOMIC DNA]</scope>
</reference>
<dbReference type="SUPFAM" id="SSF50978">
    <property type="entry name" value="WD40 repeat-like"/>
    <property type="match status" value="1"/>
</dbReference>
<dbReference type="InterPro" id="IPR015943">
    <property type="entry name" value="WD40/YVTN_repeat-like_dom_sf"/>
</dbReference>
<gene>
    <name evidence="5" type="ORF">CCMP2556_LOCUS6305</name>
</gene>
<dbReference type="Gene3D" id="2.130.10.10">
    <property type="entry name" value="YVTN repeat-like/Quinoprotein amine dehydrogenase"/>
    <property type="match status" value="2"/>
</dbReference>
<feature type="region of interest" description="Disordered" evidence="2">
    <location>
        <begin position="748"/>
        <end position="796"/>
    </location>
</feature>
<dbReference type="InterPro" id="IPR001680">
    <property type="entry name" value="WD40_rpt"/>
</dbReference>
<evidence type="ECO:0000313" key="5">
    <source>
        <dbReference type="EMBL" id="CAK9001067.1"/>
    </source>
</evidence>
<dbReference type="InterPro" id="IPR011047">
    <property type="entry name" value="Quinoprotein_ADH-like_sf"/>
</dbReference>
<feature type="compositionally biased region" description="Acidic residues" evidence="2">
    <location>
        <begin position="15"/>
        <end position="26"/>
    </location>
</feature>
<evidence type="ECO:0008006" key="7">
    <source>
        <dbReference type="Google" id="ProtNLM"/>
    </source>
</evidence>
<feature type="compositionally biased region" description="Acidic residues" evidence="2">
    <location>
        <begin position="761"/>
        <end position="777"/>
    </location>
</feature>
<keyword evidence="1" id="KW-0853">WD repeat</keyword>
<evidence type="ECO:0000256" key="2">
    <source>
        <dbReference type="SAM" id="MobiDB-lite"/>
    </source>
</evidence>
<feature type="domain" description="WDR36/Utp21 C-terminal" evidence="3">
    <location>
        <begin position="789"/>
        <end position="998"/>
    </location>
</feature>
<feature type="region of interest" description="Disordered" evidence="2">
    <location>
        <begin position="846"/>
        <end position="865"/>
    </location>
</feature>
<accession>A0ABP0IEP0</accession>
<dbReference type="PANTHER" id="PTHR22840:SF12">
    <property type="entry name" value="WD REPEAT-CONTAINING PROTEIN 36"/>
    <property type="match status" value="1"/>
</dbReference>
<dbReference type="SUPFAM" id="SSF50998">
    <property type="entry name" value="Quinoprotein alcohol dehydrogenase-like"/>
    <property type="match status" value="1"/>
</dbReference>
<dbReference type="PROSITE" id="PS50294">
    <property type="entry name" value="WD_REPEATS_REGION"/>
    <property type="match status" value="1"/>
</dbReference>
<dbReference type="InterPro" id="IPR007319">
    <property type="entry name" value="WDR36/Utp21_C"/>
</dbReference>
<dbReference type="Pfam" id="PF04192">
    <property type="entry name" value="Utp21"/>
    <property type="match status" value="1"/>
</dbReference>
<feature type="non-terminal residue" evidence="5">
    <location>
        <position position="1"/>
    </location>
</feature>
<sequence length="1005" mass="109558">MSLAYPTWRKQKEEEEKENDQTEDGQEPPTKKPRRARETRYFAARGRVASTLKARESHLFRPVRSIGAVADSLPFSLQTLGDASFLTTSVGRGFQVFECEKLRLAYIGPRFNEKVRALITVGETIITALKQDVVVWHKLTELGRFRGHHTAATVLCAVGSSYLLSAAGKELIVWQLSEVGNLEAETLLESREGKCVLGPLSRLNVGQDFGEVTCIRHPPTYLNKVLVAGSEGNLQLWNLRSAELIHSFKCHKPEQAVGITALMEASGALDVVAVGFRSGRICLMNIREDRILFELQQAQGPVSCIAFRSDDASMPYLVSGAPTGHFVVWDLEKRRMHHVREAHRGPITHMAFVPKEPLLITSGTDNAVKMWIFDTADGMSRYLKGRCGCPGPARKLQFYGEGDKELIVGGGFKGNGFLSKISFIQDQQNKEYSQASLKKMNSQAVAVGNLELPPVVDVAISQVRHYDWPCVVTVHNGLQAAMVWSPSHQALSTTVLIPPGELSGKSPVSAVAVSTCGNYCILGLENGALHKFNLQSGLHRGTIPIVAVGQQDPDSFGVKVPKRPAMAKAPPGPPLAHLGRVCGVIITSSGQVASAASHPKDCCLRLWKLSTQEALESIPLGQRGPSCLIVKHFGVLVACGLDDGTLAIVDLNSKSIVRSFQCGVPATDLAFAPDGRWLAAAVCDGGLRIFDLPAARCIDSFLFAQPALGLCFSPSGAFLVTSHAKNNAIQVWANKFLFDPSLSAPLLRPEPEAPINVEEPGAPDEEEEEPEEDEEGDSMPNMCTSTTPLDPSLLTLSDVPPAKVLATLHLDLVKERNKLKEPPKPLPNAPFFLPTAHEGVTPRFAAPLGDEENEAPEPETTGRRPSLFEELTEEKDKMASLPFQSFLRKGLYDKALEFLKCQTPSGVHLALEQIGPMAGGGEQELEAGLQFFLHHVTSSHFADEVQAYLSLFLMAHGEEIASSKELQDLCGNLATVQEKMWSSLNTRCQKARCFLGMLTQTQSQW</sequence>
<feature type="domain" description="WDR36/Utp21 N-terminal" evidence="4">
    <location>
        <begin position="87"/>
        <end position="374"/>
    </location>
</feature>
<name>A0ABP0IEP0_9DINO</name>
<feature type="repeat" description="WD" evidence="1">
    <location>
        <begin position="340"/>
        <end position="371"/>
    </location>
</feature>
<organism evidence="5 6">
    <name type="scientific">Durusdinium trenchii</name>
    <dbReference type="NCBI Taxonomy" id="1381693"/>
    <lineage>
        <taxon>Eukaryota</taxon>
        <taxon>Sar</taxon>
        <taxon>Alveolata</taxon>
        <taxon>Dinophyceae</taxon>
        <taxon>Suessiales</taxon>
        <taxon>Symbiodiniaceae</taxon>
        <taxon>Durusdinium</taxon>
    </lineage>
</organism>
<protein>
    <recommendedName>
        <fullName evidence="7">WD repeat-containing protein 36</fullName>
    </recommendedName>
</protein>
<evidence type="ECO:0000259" key="3">
    <source>
        <dbReference type="Pfam" id="PF04192"/>
    </source>
</evidence>
<dbReference type="PANTHER" id="PTHR22840">
    <property type="entry name" value="WD REPEAT-CONTAINING PROTEIN 36"/>
    <property type="match status" value="1"/>
</dbReference>
<proteinExistence type="predicted"/>
<dbReference type="SMART" id="SM00320">
    <property type="entry name" value="WD40"/>
    <property type="match status" value="8"/>
</dbReference>
<feature type="compositionally biased region" description="Low complexity" evidence="2">
    <location>
        <begin position="784"/>
        <end position="796"/>
    </location>
</feature>
<evidence type="ECO:0000313" key="6">
    <source>
        <dbReference type="Proteomes" id="UP001642484"/>
    </source>
</evidence>
<dbReference type="EMBL" id="CAXAMN010002747">
    <property type="protein sequence ID" value="CAK9001067.1"/>
    <property type="molecule type" value="Genomic_DNA"/>
</dbReference>
<dbReference type="Pfam" id="PF25168">
    <property type="entry name" value="Beta-prop_WDR36-Utp21_2nd"/>
    <property type="match status" value="1"/>
</dbReference>
<dbReference type="Proteomes" id="UP001642484">
    <property type="component" value="Unassembled WGS sequence"/>
</dbReference>
<dbReference type="Pfam" id="PF25171">
    <property type="entry name" value="Beta-prop_WDR36-Utp21_1st"/>
    <property type="match status" value="1"/>
</dbReference>
<evidence type="ECO:0000256" key="1">
    <source>
        <dbReference type="PROSITE-ProRule" id="PRU00221"/>
    </source>
</evidence>
<evidence type="ECO:0000259" key="4">
    <source>
        <dbReference type="Pfam" id="PF25171"/>
    </source>
</evidence>
<dbReference type="PROSITE" id="PS50082">
    <property type="entry name" value="WD_REPEATS_2"/>
    <property type="match status" value="1"/>
</dbReference>
<feature type="region of interest" description="Disordered" evidence="2">
    <location>
        <begin position="1"/>
        <end position="36"/>
    </location>
</feature>
<comment type="caution">
    <text evidence="5">The sequence shown here is derived from an EMBL/GenBank/DDBJ whole genome shotgun (WGS) entry which is preliminary data.</text>
</comment>